<evidence type="ECO:0000313" key="5">
    <source>
        <dbReference type="EMBL" id="CAF1434202.1"/>
    </source>
</evidence>
<evidence type="ECO:0000313" key="3">
    <source>
        <dbReference type="EMBL" id="CAF1407149.1"/>
    </source>
</evidence>
<evidence type="ECO:0000313" key="2">
    <source>
        <dbReference type="EMBL" id="CAF0851252.1"/>
    </source>
</evidence>
<keyword evidence="1" id="KW-1133">Transmembrane helix</keyword>
<dbReference type="EMBL" id="CAJNOI010001359">
    <property type="protein sequence ID" value="CAF1407149.1"/>
    <property type="molecule type" value="Genomic_DNA"/>
</dbReference>
<evidence type="ECO:0000256" key="1">
    <source>
        <dbReference type="SAM" id="Phobius"/>
    </source>
</evidence>
<dbReference type="OrthoDB" id="10033467at2759"/>
<keyword evidence="1" id="KW-0472">Membrane</keyword>
<organism evidence="4 6">
    <name type="scientific">Adineta steineri</name>
    <dbReference type="NCBI Taxonomy" id="433720"/>
    <lineage>
        <taxon>Eukaryota</taxon>
        <taxon>Metazoa</taxon>
        <taxon>Spiralia</taxon>
        <taxon>Gnathifera</taxon>
        <taxon>Rotifera</taxon>
        <taxon>Eurotatoria</taxon>
        <taxon>Bdelloidea</taxon>
        <taxon>Adinetida</taxon>
        <taxon>Adinetidae</taxon>
        <taxon>Adineta</taxon>
    </lineage>
</organism>
<keyword evidence="6" id="KW-1185">Reference proteome</keyword>
<dbReference type="EMBL" id="CAJNOI010000024">
    <property type="protein sequence ID" value="CAF0851252.1"/>
    <property type="molecule type" value="Genomic_DNA"/>
</dbReference>
<dbReference type="Proteomes" id="UP000663877">
    <property type="component" value="Unassembled WGS sequence"/>
</dbReference>
<proteinExistence type="predicted"/>
<name>A0A815NHX0_9BILA</name>
<feature type="transmembrane region" description="Helical" evidence="1">
    <location>
        <begin position="25"/>
        <end position="44"/>
    </location>
</feature>
<reference evidence="4" key="1">
    <citation type="submission" date="2021-02" db="EMBL/GenBank/DDBJ databases">
        <authorList>
            <person name="Nowell W R."/>
        </authorList>
    </citation>
    <scope>NUCLEOTIDE SEQUENCE</scope>
</reference>
<accession>A0A815NHX0</accession>
<gene>
    <name evidence="3" type="ORF">BJG266_LOCUS37994</name>
    <name evidence="2" type="ORF">BJG266_LOCUS7852</name>
    <name evidence="4" type="ORF">QVE165_LOCUS39148</name>
    <name evidence="5" type="ORF">QVE165_LOCUS39159</name>
</gene>
<keyword evidence="1" id="KW-0812">Transmembrane</keyword>
<evidence type="ECO:0000313" key="6">
    <source>
        <dbReference type="Proteomes" id="UP000663832"/>
    </source>
</evidence>
<evidence type="ECO:0000313" key="4">
    <source>
        <dbReference type="EMBL" id="CAF1434076.1"/>
    </source>
</evidence>
<sequence>MGHFQPVLPLLKTNVIRRRSRTWQILGLIVVLFLSLTFIAVRYLPAVVIDPVSVLKNRDFKDIFVPPIPRPPVNWPNLDHDHSLHLSNDQSKLKQQIYKNKEHLINLDDDNKDSIKKSIQKPNLNNITSFDHALPVENLTNIFSHMSIDELQKIQSVQMRREKVREVS</sequence>
<dbReference type="AlphaFoldDB" id="A0A815NHX0"/>
<protein>
    <submittedName>
        <fullName evidence="4">Uncharacterized protein</fullName>
    </submittedName>
</protein>
<dbReference type="EMBL" id="CAJNOM010000431">
    <property type="protein sequence ID" value="CAF1434076.1"/>
    <property type="molecule type" value="Genomic_DNA"/>
</dbReference>
<dbReference type="Proteomes" id="UP000663832">
    <property type="component" value="Unassembled WGS sequence"/>
</dbReference>
<dbReference type="EMBL" id="CAJNOM010000431">
    <property type="protein sequence ID" value="CAF1434202.1"/>
    <property type="molecule type" value="Genomic_DNA"/>
</dbReference>
<comment type="caution">
    <text evidence="4">The sequence shown here is derived from an EMBL/GenBank/DDBJ whole genome shotgun (WGS) entry which is preliminary data.</text>
</comment>